<gene>
    <name evidence="15" type="ORF">SAMN05443244_2134</name>
</gene>
<dbReference type="GO" id="GO:0046872">
    <property type="term" value="F:metal ion binding"/>
    <property type="evidence" value="ECO:0007669"/>
    <property type="project" value="UniProtKB-KW"/>
</dbReference>
<dbReference type="GO" id="GO:0050650">
    <property type="term" value="P:chondroitin sulfate proteoglycan biosynthetic process"/>
    <property type="evidence" value="ECO:0007669"/>
    <property type="project" value="TreeGrafter"/>
</dbReference>
<evidence type="ECO:0000256" key="10">
    <source>
        <dbReference type="ARBA" id="ARBA00023034"/>
    </source>
</evidence>
<dbReference type="GO" id="GO:0015012">
    <property type="term" value="P:heparan sulfate proteoglycan biosynthetic process"/>
    <property type="evidence" value="ECO:0007669"/>
    <property type="project" value="TreeGrafter"/>
</dbReference>
<keyword evidence="3" id="KW-0328">Glycosyltransferase</keyword>
<evidence type="ECO:0000256" key="12">
    <source>
        <dbReference type="ARBA" id="ARBA00023157"/>
    </source>
</evidence>
<keyword evidence="5" id="KW-0812">Transmembrane</keyword>
<dbReference type="AlphaFoldDB" id="A0A1H4N644"/>
<dbReference type="InterPro" id="IPR043538">
    <property type="entry name" value="XYLT"/>
</dbReference>
<dbReference type="PANTHER" id="PTHR46025">
    <property type="entry name" value="XYLOSYLTRANSFERASE OXT"/>
    <property type="match status" value="1"/>
</dbReference>
<keyword evidence="7" id="KW-0256">Endoplasmic reticulum</keyword>
<keyword evidence="9" id="KW-1133">Transmembrane helix</keyword>
<name>A0A1H4N644_9BACT</name>
<accession>A0A1H4N644</accession>
<dbReference type="PANTHER" id="PTHR46025:SF3">
    <property type="entry name" value="XYLOSYLTRANSFERASE OXT"/>
    <property type="match status" value="1"/>
</dbReference>
<keyword evidence="6" id="KW-0479">Metal-binding</keyword>
<evidence type="ECO:0000256" key="6">
    <source>
        <dbReference type="ARBA" id="ARBA00022723"/>
    </source>
</evidence>
<evidence type="ECO:0000256" key="14">
    <source>
        <dbReference type="ARBA" id="ARBA00042865"/>
    </source>
</evidence>
<evidence type="ECO:0000256" key="11">
    <source>
        <dbReference type="ARBA" id="ARBA00023136"/>
    </source>
</evidence>
<keyword evidence="13" id="KW-0325">Glycoprotein</keyword>
<evidence type="ECO:0000256" key="2">
    <source>
        <dbReference type="ARBA" id="ARBA00004648"/>
    </source>
</evidence>
<keyword evidence="4" id="KW-0808">Transferase</keyword>
<dbReference type="Pfam" id="PF02485">
    <property type="entry name" value="Branch"/>
    <property type="match status" value="1"/>
</dbReference>
<evidence type="ECO:0000256" key="1">
    <source>
        <dbReference type="ARBA" id="ARBA00004323"/>
    </source>
</evidence>
<sequence>MQLTAHSKFSAESGASLCIRRKKADCYSFRMSTPRIAFLILAHQDPEHLERLCGRLGGHGIFVHVDGRATQFPLKRIAACARVTIVPRSNVHWGDFSMVEATLTLLHSARAQGPFDRYVLLSGACYPMQPIERLEAALTTDPHKEWISLTPIAIGSHLQTMIGRRWRMAPLLANKSLDKKLRAVWNKLSKMAGRNLSSELNAKPYFGNQFWGLSDACVQHILSVADSDPAYRRAYASVYAPDEHFFHTIVGNSKFAENGIAVPDQGAATNLQTPLHIVATTGERYFAAADNTAVSVAASGKFFLRKVSTERSAALLDRIDSELLMVSATR</sequence>
<proteinExistence type="predicted"/>
<evidence type="ECO:0000256" key="5">
    <source>
        <dbReference type="ARBA" id="ARBA00022692"/>
    </source>
</evidence>
<dbReference type="GO" id="GO:0030158">
    <property type="term" value="F:protein xylosyltransferase activity"/>
    <property type="evidence" value="ECO:0007669"/>
    <property type="project" value="InterPro"/>
</dbReference>
<evidence type="ECO:0000256" key="4">
    <source>
        <dbReference type="ARBA" id="ARBA00022679"/>
    </source>
</evidence>
<evidence type="ECO:0000256" key="3">
    <source>
        <dbReference type="ARBA" id="ARBA00022676"/>
    </source>
</evidence>
<protein>
    <recommendedName>
        <fullName evidence="14">Peptide O-xylosyltransferase</fullName>
    </recommendedName>
</protein>
<evidence type="ECO:0000256" key="7">
    <source>
        <dbReference type="ARBA" id="ARBA00022824"/>
    </source>
</evidence>
<dbReference type="GO" id="GO:0016020">
    <property type="term" value="C:membrane"/>
    <property type="evidence" value="ECO:0007669"/>
    <property type="project" value="InterPro"/>
</dbReference>
<dbReference type="EMBL" id="FNSD01000001">
    <property type="protein sequence ID" value="SEB90082.1"/>
    <property type="molecule type" value="Genomic_DNA"/>
</dbReference>
<evidence type="ECO:0000313" key="16">
    <source>
        <dbReference type="Proteomes" id="UP000182409"/>
    </source>
</evidence>
<evidence type="ECO:0000256" key="13">
    <source>
        <dbReference type="ARBA" id="ARBA00023180"/>
    </source>
</evidence>
<dbReference type="OrthoDB" id="7943907at2"/>
<keyword evidence="8" id="KW-0735">Signal-anchor</keyword>
<comment type="subcellular location">
    <subcellularLocation>
        <location evidence="2">Endoplasmic reticulum membrane</location>
        <topology evidence="2">Single-pass type II membrane protein</topology>
    </subcellularLocation>
    <subcellularLocation>
        <location evidence="1">Golgi apparatus membrane</location>
        <topology evidence="1">Single-pass type II membrane protein</topology>
    </subcellularLocation>
</comment>
<organism evidence="15 16">
    <name type="scientific">Terriglobus roseus</name>
    <dbReference type="NCBI Taxonomy" id="392734"/>
    <lineage>
        <taxon>Bacteria</taxon>
        <taxon>Pseudomonadati</taxon>
        <taxon>Acidobacteriota</taxon>
        <taxon>Terriglobia</taxon>
        <taxon>Terriglobales</taxon>
        <taxon>Acidobacteriaceae</taxon>
        <taxon>Terriglobus</taxon>
    </lineage>
</organism>
<dbReference type="Proteomes" id="UP000182409">
    <property type="component" value="Unassembled WGS sequence"/>
</dbReference>
<evidence type="ECO:0000256" key="9">
    <source>
        <dbReference type="ARBA" id="ARBA00022989"/>
    </source>
</evidence>
<evidence type="ECO:0000256" key="8">
    <source>
        <dbReference type="ARBA" id="ARBA00022968"/>
    </source>
</evidence>
<keyword evidence="10" id="KW-0333">Golgi apparatus</keyword>
<keyword evidence="12" id="KW-1015">Disulfide bond</keyword>
<evidence type="ECO:0000313" key="15">
    <source>
        <dbReference type="EMBL" id="SEB90082.1"/>
    </source>
</evidence>
<dbReference type="InterPro" id="IPR003406">
    <property type="entry name" value="Glyco_trans_14"/>
</dbReference>
<keyword evidence="11" id="KW-0472">Membrane</keyword>
<reference evidence="15 16" key="1">
    <citation type="submission" date="2016-10" db="EMBL/GenBank/DDBJ databases">
        <authorList>
            <person name="de Groot N.N."/>
        </authorList>
    </citation>
    <scope>NUCLEOTIDE SEQUENCE [LARGE SCALE GENOMIC DNA]</scope>
    <source>
        <strain evidence="15 16">AB35.6</strain>
    </source>
</reference>